<accession>A0ABD1TCL7</accession>
<comment type="caution">
    <text evidence="1">The sequence shown here is derived from an EMBL/GenBank/DDBJ whole genome shotgun (WGS) entry which is preliminary data.</text>
</comment>
<organism evidence="1 2">
    <name type="scientific">Abeliophyllum distichum</name>
    <dbReference type="NCBI Taxonomy" id="126358"/>
    <lineage>
        <taxon>Eukaryota</taxon>
        <taxon>Viridiplantae</taxon>
        <taxon>Streptophyta</taxon>
        <taxon>Embryophyta</taxon>
        <taxon>Tracheophyta</taxon>
        <taxon>Spermatophyta</taxon>
        <taxon>Magnoliopsida</taxon>
        <taxon>eudicotyledons</taxon>
        <taxon>Gunneridae</taxon>
        <taxon>Pentapetalae</taxon>
        <taxon>asterids</taxon>
        <taxon>lamiids</taxon>
        <taxon>Lamiales</taxon>
        <taxon>Oleaceae</taxon>
        <taxon>Forsythieae</taxon>
        <taxon>Abeliophyllum</taxon>
    </lineage>
</organism>
<name>A0ABD1TCL7_9LAMI</name>
<protein>
    <submittedName>
        <fullName evidence="1">Uncharacterized protein</fullName>
    </submittedName>
</protein>
<reference evidence="2" key="1">
    <citation type="submission" date="2024-07" db="EMBL/GenBank/DDBJ databases">
        <title>Two chromosome-level genome assemblies of Korean endemic species Abeliophyllum distichum and Forsythia ovata (Oleaceae).</title>
        <authorList>
            <person name="Jang H."/>
        </authorList>
    </citation>
    <scope>NUCLEOTIDE SEQUENCE [LARGE SCALE GENOMIC DNA]</scope>
</reference>
<sequence>MQLAPPMEQRFAHGPLSLRLSHLASCSSDGATLCSRSSPYWDSATLQLAPPMEQCFAQGPLPLGLGHLASCSTPPILPTIQLGIPLKKARRPHKCPPRTL</sequence>
<proteinExistence type="predicted"/>
<evidence type="ECO:0000313" key="1">
    <source>
        <dbReference type="EMBL" id="KAL2510431.1"/>
    </source>
</evidence>
<dbReference type="Proteomes" id="UP001604336">
    <property type="component" value="Unassembled WGS sequence"/>
</dbReference>
<dbReference type="AlphaFoldDB" id="A0ABD1TCL7"/>
<evidence type="ECO:0000313" key="2">
    <source>
        <dbReference type="Proteomes" id="UP001604336"/>
    </source>
</evidence>
<keyword evidence="2" id="KW-1185">Reference proteome</keyword>
<gene>
    <name evidence="1" type="ORF">Adt_16031</name>
</gene>
<dbReference type="EMBL" id="JBFOLK010000005">
    <property type="protein sequence ID" value="KAL2510431.1"/>
    <property type="molecule type" value="Genomic_DNA"/>
</dbReference>